<evidence type="ECO:0000256" key="5">
    <source>
        <dbReference type="RuleBase" id="RU362028"/>
    </source>
</evidence>
<feature type="domain" description="Pseudouridine synthase RsuA/RluA-like" evidence="6">
    <location>
        <begin position="93"/>
        <end position="245"/>
    </location>
</feature>
<reference evidence="7" key="1">
    <citation type="submission" date="2022-02" db="EMBL/GenBank/DDBJ databases">
        <title>Fredinandcohnia quinoae sp. nov. isolated from Chenopodium quinoa seeds.</title>
        <authorList>
            <person name="Saati-Santamaria Z."/>
            <person name="Flores-Felix J.D."/>
            <person name="Igual J.M."/>
            <person name="Velazquez E."/>
            <person name="Garcia-Fraile P."/>
            <person name="Martinez-Molina E."/>
        </authorList>
    </citation>
    <scope>NUCLEOTIDE SEQUENCE</scope>
    <source>
        <strain evidence="7">SECRCQ15</strain>
    </source>
</reference>
<keyword evidence="8" id="KW-1185">Reference proteome</keyword>
<dbReference type="NCBIfam" id="TIGR00005">
    <property type="entry name" value="rluA_subfam"/>
    <property type="match status" value="1"/>
</dbReference>
<gene>
    <name evidence="7" type="ORF">MJG50_20045</name>
</gene>
<keyword evidence="3 5" id="KW-0413">Isomerase</keyword>
<evidence type="ECO:0000259" key="6">
    <source>
        <dbReference type="Pfam" id="PF00849"/>
    </source>
</evidence>
<evidence type="ECO:0000313" key="7">
    <source>
        <dbReference type="EMBL" id="MCH1627633.1"/>
    </source>
</evidence>
<comment type="catalytic activity">
    <reaction evidence="1 5">
        <text>a uridine in RNA = a pseudouridine in RNA</text>
        <dbReference type="Rhea" id="RHEA:48348"/>
        <dbReference type="Rhea" id="RHEA-COMP:12068"/>
        <dbReference type="Rhea" id="RHEA-COMP:12069"/>
        <dbReference type="ChEBI" id="CHEBI:65314"/>
        <dbReference type="ChEBI" id="CHEBI:65315"/>
    </reaction>
</comment>
<dbReference type="Gene3D" id="3.30.2350.10">
    <property type="entry name" value="Pseudouridine synthase"/>
    <property type="match status" value="1"/>
</dbReference>
<comment type="function">
    <text evidence="5">Responsible for synthesis of pseudouridine from uracil.</text>
</comment>
<evidence type="ECO:0000256" key="3">
    <source>
        <dbReference type="ARBA" id="ARBA00023235"/>
    </source>
</evidence>
<dbReference type="CDD" id="cd02869">
    <property type="entry name" value="PseudoU_synth_RluA_like"/>
    <property type="match status" value="1"/>
</dbReference>
<evidence type="ECO:0000256" key="1">
    <source>
        <dbReference type="ARBA" id="ARBA00000073"/>
    </source>
</evidence>
<dbReference type="InterPro" id="IPR020103">
    <property type="entry name" value="PsdUridine_synth_cat_dom_sf"/>
</dbReference>
<comment type="caution">
    <text evidence="7">The sequence shown here is derived from an EMBL/GenBank/DDBJ whole genome shotgun (WGS) entry which is preliminary data.</text>
</comment>
<dbReference type="GO" id="GO:0009982">
    <property type="term" value="F:pseudouridine synthase activity"/>
    <property type="evidence" value="ECO:0007669"/>
    <property type="project" value="InterPro"/>
</dbReference>
<dbReference type="GO" id="GO:0000455">
    <property type="term" value="P:enzyme-directed rRNA pseudouridine synthesis"/>
    <property type="evidence" value="ECO:0007669"/>
    <property type="project" value="TreeGrafter"/>
</dbReference>
<dbReference type="AlphaFoldDB" id="A0AAW5EEP2"/>
<dbReference type="Proteomes" id="UP001431131">
    <property type="component" value="Unassembled WGS sequence"/>
</dbReference>
<dbReference type="GO" id="GO:0140098">
    <property type="term" value="F:catalytic activity, acting on RNA"/>
    <property type="evidence" value="ECO:0007669"/>
    <property type="project" value="UniProtKB-ARBA"/>
</dbReference>
<dbReference type="SUPFAM" id="SSF55120">
    <property type="entry name" value="Pseudouridine synthase"/>
    <property type="match status" value="1"/>
</dbReference>
<proteinExistence type="inferred from homology"/>
<dbReference type="EC" id="5.4.99.-" evidence="5"/>
<dbReference type="RefSeq" id="WP_240257577.1">
    <property type="nucleotide sequence ID" value="NZ_JAKTTI010000048.1"/>
</dbReference>
<dbReference type="InterPro" id="IPR050188">
    <property type="entry name" value="RluA_PseudoU_synthase"/>
</dbReference>
<dbReference type="PANTHER" id="PTHR21600">
    <property type="entry name" value="MITOCHONDRIAL RNA PSEUDOURIDINE SYNTHASE"/>
    <property type="match status" value="1"/>
</dbReference>
<dbReference type="EMBL" id="JAKTTI010000048">
    <property type="protein sequence ID" value="MCH1627633.1"/>
    <property type="molecule type" value="Genomic_DNA"/>
</dbReference>
<dbReference type="PROSITE" id="PS01129">
    <property type="entry name" value="PSI_RLU"/>
    <property type="match status" value="1"/>
</dbReference>
<sequence length="301" mass="34541">MLTDKKGEWLEVTIPKDWNGYTIEHILKEIWQVPRLLLHQYRMDKSVTLNGHAITWNTNVVTHDKFQLHLFQPEDFDVEPEYIDLHILYEDDHLLVVNKPAGMDTHPNDQGQQGTLANAVAFHFQSTGVNAKVRHIHRLDRDTTGAVLFAKNKLAGAIMDRRLENREIKRTYHALVHGILKQKSGKIDAAIGRDRHHPTRRRVSPSGQKAITNYKVIQTLTSQNMTLVELELQTGRTHQIRVHMSYLGYPLIGDTLYGGKPIVPRQALHAAKLKLQHPITNEIIICEAPFLDHPDIFHFSN</sequence>
<organism evidence="7 8">
    <name type="scientific">Fredinandcohnia quinoae</name>
    <dbReference type="NCBI Taxonomy" id="2918902"/>
    <lineage>
        <taxon>Bacteria</taxon>
        <taxon>Bacillati</taxon>
        <taxon>Bacillota</taxon>
        <taxon>Bacilli</taxon>
        <taxon>Bacillales</taxon>
        <taxon>Bacillaceae</taxon>
        <taxon>Fredinandcohnia</taxon>
    </lineage>
</organism>
<protein>
    <recommendedName>
        <fullName evidence="5">Pseudouridine synthase</fullName>
        <ecNumber evidence="5">5.4.99.-</ecNumber>
    </recommendedName>
</protein>
<accession>A0AAW5EEP2</accession>
<evidence type="ECO:0000313" key="8">
    <source>
        <dbReference type="Proteomes" id="UP001431131"/>
    </source>
</evidence>
<dbReference type="InterPro" id="IPR006145">
    <property type="entry name" value="PsdUridine_synth_RsuA/RluA"/>
</dbReference>
<dbReference type="InterPro" id="IPR006225">
    <property type="entry name" value="PsdUridine_synth_RluC/D"/>
</dbReference>
<name>A0AAW5EEP2_9BACI</name>
<evidence type="ECO:0000256" key="2">
    <source>
        <dbReference type="ARBA" id="ARBA00010876"/>
    </source>
</evidence>
<dbReference type="GO" id="GO:0003723">
    <property type="term" value="F:RNA binding"/>
    <property type="evidence" value="ECO:0007669"/>
    <property type="project" value="InterPro"/>
</dbReference>
<evidence type="ECO:0000256" key="4">
    <source>
        <dbReference type="PIRSR" id="PIRSR606225-1"/>
    </source>
</evidence>
<dbReference type="Pfam" id="PF00849">
    <property type="entry name" value="PseudoU_synth_2"/>
    <property type="match status" value="1"/>
</dbReference>
<feature type="active site" evidence="4">
    <location>
        <position position="140"/>
    </location>
</feature>
<dbReference type="PANTHER" id="PTHR21600:SF71">
    <property type="entry name" value="PSEUDOURIDINE SYNTHASE"/>
    <property type="match status" value="1"/>
</dbReference>
<dbReference type="InterPro" id="IPR006224">
    <property type="entry name" value="PsdUridine_synth_RluA-like_CS"/>
</dbReference>
<comment type="similarity">
    <text evidence="2 5">Belongs to the pseudouridine synthase RluA family.</text>
</comment>
<dbReference type="FunFam" id="3.30.2350.10:FF:000005">
    <property type="entry name" value="Pseudouridine synthase"/>
    <property type="match status" value="1"/>
</dbReference>